<name>A0A7L0N841_9PASS</name>
<dbReference type="Pfam" id="PF16858">
    <property type="entry name" value="CNDH2_C"/>
    <property type="match status" value="1"/>
</dbReference>
<organism evidence="11 12">
    <name type="scientific">Formicarius rufipectus</name>
    <dbReference type="NCBI Taxonomy" id="1118560"/>
    <lineage>
        <taxon>Eukaryota</taxon>
        <taxon>Metazoa</taxon>
        <taxon>Chordata</taxon>
        <taxon>Craniata</taxon>
        <taxon>Vertebrata</taxon>
        <taxon>Euteleostomi</taxon>
        <taxon>Archelosauria</taxon>
        <taxon>Archosauria</taxon>
        <taxon>Dinosauria</taxon>
        <taxon>Saurischia</taxon>
        <taxon>Theropoda</taxon>
        <taxon>Coelurosauria</taxon>
        <taxon>Aves</taxon>
        <taxon>Neognathae</taxon>
        <taxon>Neoaves</taxon>
        <taxon>Telluraves</taxon>
        <taxon>Australaves</taxon>
        <taxon>Passeriformes</taxon>
        <taxon>Formicariidae</taxon>
        <taxon>Formicarius</taxon>
    </lineage>
</organism>
<feature type="domain" description="Condensin II complex subunit H2 N-terminal" evidence="8">
    <location>
        <begin position="6"/>
        <end position="38"/>
    </location>
</feature>
<dbReference type="InterPro" id="IPR031737">
    <property type="entry name" value="CNDH2_C"/>
</dbReference>
<feature type="domain" description="Condensin II complex subunit H2 middle" evidence="10">
    <location>
        <begin position="172"/>
        <end position="298"/>
    </location>
</feature>
<evidence type="ECO:0000256" key="5">
    <source>
        <dbReference type="ARBA" id="ARBA00023242"/>
    </source>
</evidence>
<dbReference type="GO" id="GO:0000796">
    <property type="term" value="C:condensin complex"/>
    <property type="evidence" value="ECO:0007669"/>
    <property type="project" value="TreeGrafter"/>
</dbReference>
<feature type="compositionally biased region" description="Basic and acidic residues" evidence="7">
    <location>
        <begin position="347"/>
        <end position="364"/>
    </location>
</feature>
<feature type="region of interest" description="Disordered" evidence="7">
    <location>
        <begin position="347"/>
        <end position="386"/>
    </location>
</feature>
<evidence type="ECO:0000313" key="12">
    <source>
        <dbReference type="Proteomes" id="UP000520463"/>
    </source>
</evidence>
<evidence type="ECO:0000259" key="9">
    <source>
        <dbReference type="Pfam" id="PF16858"/>
    </source>
</evidence>
<proteinExistence type="inferred from homology"/>
<keyword evidence="5" id="KW-0539">Nucleus</keyword>
<protein>
    <recommendedName>
        <fullName evidence="3">Condensin-2 complex subunit H2</fullName>
    </recommendedName>
    <alternativeName>
        <fullName evidence="6">Non-SMC condensin II complex subunit H2</fullName>
    </alternativeName>
</protein>
<dbReference type="EMBL" id="VXAU01001828">
    <property type="protein sequence ID" value="NXK89271.1"/>
    <property type="molecule type" value="Genomic_DNA"/>
</dbReference>
<dbReference type="Pfam" id="PF16869">
    <property type="entry name" value="CNDH2_M"/>
    <property type="match status" value="1"/>
</dbReference>
<evidence type="ECO:0000256" key="7">
    <source>
        <dbReference type="SAM" id="MobiDB-lite"/>
    </source>
</evidence>
<dbReference type="GO" id="GO:0003682">
    <property type="term" value="F:chromatin binding"/>
    <property type="evidence" value="ECO:0007669"/>
    <property type="project" value="TreeGrafter"/>
</dbReference>
<dbReference type="OrthoDB" id="10038475at2759"/>
<evidence type="ECO:0000256" key="2">
    <source>
        <dbReference type="ARBA" id="ARBA00007844"/>
    </source>
</evidence>
<dbReference type="AlphaFoldDB" id="A0A7L0N841"/>
<dbReference type="InterPro" id="IPR031719">
    <property type="entry name" value="H2_M"/>
</dbReference>
<evidence type="ECO:0000259" key="10">
    <source>
        <dbReference type="Pfam" id="PF16869"/>
    </source>
</evidence>
<dbReference type="InterPro" id="IPR031739">
    <property type="entry name" value="Ncaph2"/>
</dbReference>
<dbReference type="Proteomes" id="UP000520463">
    <property type="component" value="Unassembled WGS sequence"/>
</dbReference>
<dbReference type="PANTHER" id="PTHR14324">
    <property type="entry name" value="CONDENSIN-2 COMPLEX SUBUNIT H2"/>
    <property type="match status" value="1"/>
</dbReference>
<evidence type="ECO:0000256" key="3">
    <source>
        <dbReference type="ARBA" id="ARBA00016903"/>
    </source>
</evidence>
<comment type="subcellular location">
    <subcellularLocation>
        <location evidence="1">Nucleus</location>
    </subcellularLocation>
</comment>
<dbReference type="Pfam" id="PF06278">
    <property type="entry name" value="CNDH2_N"/>
    <property type="match status" value="2"/>
</dbReference>
<comment type="caution">
    <text evidence="11">The sequence shown here is derived from an EMBL/GenBank/DDBJ whole genome shotgun (WGS) entry which is preliminary data.</text>
</comment>
<dbReference type="PANTHER" id="PTHR14324:SF3">
    <property type="entry name" value="CONDENSIN-2 COMPLEX SUBUNIT H2"/>
    <property type="match status" value="1"/>
</dbReference>
<accession>A0A7L0N841</accession>
<evidence type="ECO:0000256" key="1">
    <source>
        <dbReference type="ARBA" id="ARBA00004123"/>
    </source>
</evidence>
<dbReference type="GO" id="GO:0051306">
    <property type="term" value="P:mitotic sister chromatid separation"/>
    <property type="evidence" value="ECO:0007669"/>
    <property type="project" value="TreeGrafter"/>
</dbReference>
<evidence type="ECO:0000259" key="8">
    <source>
        <dbReference type="Pfam" id="PF06278"/>
    </source>
</evidence>
<dbReference type="GO" id="GO:0010032">
    <property type="term" value="P:meiotic chromosome condensation"/>
    <property type="evidence" value="ECO:0007669"/>
    <property type="project" value="TreeGrafter"/>
</dbReference>
<keyword evidence="4" id="KW-0226">DNA condensation</keyword>
<dbReference type="InterPro" id="IPR009378">
    <property type="entry name" value="H2_N"/>
</dbReference>
<feature type="non-terminal residue" evidence="11">
    <location>
        <position position="1"/>
    </location>
</feature>
<dbReference type="GO" id="GO:0005634">
    <property type="term" value="C:nucleus"/>
    <property type="evidence" value="ECO:0007669"/>
    <property type="project" value="UniProtKB-SubCell"/>
</dbReference>
<comment type="similarity">
    <text evidence="2">Belongs to the CND2 H2 (condensin-2 subunit 2) family.</text>
</comment>
<feature type="region of interest" description="Disordered" evidence="7">
    <location>
        <begin position="462"/>
        <end position="482"/>
    </location>
</feature>
<feature type="domain" description="Condensin II complex subunit H2 N-terminal" evidence="8">
    <location>
        <begin position="62"/>
        <end position="147"/>
    </location>
</feature>
<evidence type="ECO:0000313" key="11">
    <source>
        <dbReference type="EMBL" id="NXK89271.1"/>
    </source>
</evidence>
<sequence>MEKVDSRFLHLLQPIRDLTKNWEVDVAAQLGEYLEEVRGVLPHPPLCPKSHQDSALPPCPSQLDQICISFDNGKTTMNFMEAALLIQGSACIYSRKVEYLYMLVCQTLDCISNKKREKLPTSLRPDGRDADATFTDKEEQFLSLDDIQETSQASVDMKRDQQPSAVNVIPLTPICLVPAEEMEKKENPLLSRKGELLASRKDFRMNTCTPHSTGAFLLELAGLSPTHLQQQHLGSPRRATGTWGSSGACLEGATPLSLSPVTSRCVPAGAPGSGPGMEHPSASEAPVRALSFSEETGEGCLSPRLCAAGPDDDDIPGALGDDVEMTPALNEHVEAQRSKLQTRGYVLRERPPSPDPKTHSKEVLDPWQSLDPFGDSEEKPFRKGRPFLVPHGLDDVVGGKRKRKGPRKLQDFMRWFSATYNNITDSQKTRRKGPTFADLEVLYWRQLKKRLAAQKKLRGQGGQVLAPQIPPSGELGGAEGALRGSQGALRGLSIPADDDYMEHEDMEPEVPEELGDGALGELLTCPKFPTPSVPGVCGVGRAPAVPPCPPPSPLTRPPCPQEARAPFDVRGYGQSLVGGCGGLGQWRSFASLVAGQPPFEVCRYLLASLQLANDSVVELAQDAGLEAALDTARLRLLTLRPAHERFQAFQPPSLAD</sequence>
<reference evidence="11 12" key="1">
    <citation type="submission" date="2019-09" db="EMBL/GenBank/DDBJ databases">
        <title>Bird 10,000 Genomes (B10K) Project - Family phase.</title>
        <authorList>
            <person name="Zhang G."/>
        </authorList>
    </citation>
    <scope>NUCLEOTIDE SEQUENCE [LARGE SCALE GENOMIC DNA]</scope>
    <source>
        <strain evidence="11">B10K-DU-001-43</strain>
        <tissue evidence="11">Muscle</tissue>
    </source>
</reference>
<evidence type="ECO:0000256" key="4">
    <source>
        <dbReference type="ARBA" id="ARBA00023067"/>
    </source>
</evidence>
<feature type="domain" description="Condensin-2 complex subunit H2 C-terminal" evidence="9">
    <location>
        <begin position="561"/>
        <end position="646"/>
    </location>
</feature>
<gene>
    <name evidence="11" type="primary">Ncaph2</name>
    <name evidence="11" type="ORF">FORRUF_R05729</name>
</gene>
<keyword evidence="12" id="KW-1185">Reference proteome</keyword>
<feature type="non-terminal residue" evidence="11">
    <location>
        <position position="656"/>
    </location>
</feature>
<evidence type="ECO:0000256" key="6">
    <source>
        <dbReference type="ARBA" id="ARBA00030479"/>
    </source>
</evidence>